<dbReference type="Proteomes" id="UP000286931">
    <property type="component" value="Unassembled WGS sequence"/>
</dbReference>
<protein>
    <submittedName>
        <fullName evidence="2">Uncharacterized protein</fullName>
    </submittedName>
</protein>
<feature type="region of interest" description="Disordered" evidence="1">
    <location>
        <begin position="81"/>
        <end position="112"/>
    </location>
</feature>
<comment type="caution">
    <text evidence="2">The sequence shown here is derived from an EMBL/GenBank/DDBJ whole genome shotgun (WGS) entry which is preliminary data.</text>
</comment>
<evidence type="ECO:0000313" key="3">
    <source>
        <dbReference type="Proteomes" id="UP000286931"/>
    </source>
</evidence>
<name>A0A401Z4S2_9ACTN</name>
<sequence>MNRGAAVDRSVERVHQGARRKVLLTWPQEIDARLDLLVRAATEAGERTNRSELLAALIASTKTTPKKLADTLRAYRRLDPETFTAAHDRPDLPTVRRTGPKTASGDTTAPTP</sequence>
<dbReference type="EMBL" id="BIFH01000053">
    <property type="protein sequence ID" value="GCE01851.1"/>
    <property type="molecule type" value="Genomic_DNA"/>
</dbReference>
<gene>
    <name evidence="2" type="ORF">EHYA_09625</name>
</gene>
<proteinExistence type="predicted"/>
<evidence type="ECO:0000313" key="2">
    <source>
        <dbReference type="EMBL" id="GCE01851.1"/>
    </source>
</evidence>
<organism evidence="2 3">
    <name type="scientific">Embleya hyalina</name>
    <dbReference type="NCBI Taxonomy" id="516124"/>
    <lineage>
        <taxon>Bacteria</taxon>
        <taxon>Bacillati</taxon>
        <taxon>Actinomycetota</taxon>
        <taxon>Actinomycetes</taxon>
        <taxon>Kitasatosporales</taxon>
        <taxon>Streptomycetaceae</taxon>
        <taxon>Embleya</taxon>
    </lineage>
</organism>
<feature type="compositionally biased region" description="Basic and acidic residues" evidence="1">
    <location>
        <begin position="81"/>
        <end position="91"/>
    </location>
</feature>
<accession>A0A401Z4S2</accession>
<evidence type="ECO:0000256" key="1">
    <source>
        <dbReference type="SAM" id="MobiDB-lite"/>
    </source>
</evidence>
<keyword evidence="3" id="KW-1185">Reference proteome</keyword>
<dbReference type="AlphaFoldDB" id="A0A401Z4S2"/>
<reference evidence="2 3" key="1">
    <citation type="submission" date="2018-12" db="EMBL/GenBank/DDBJ databases">
        <title>Draft genome sequence of Embleya hyalina NBRC 13850T.</title>
        <authorList>
            <person name="Komaki H."/>
            <person name="Hosoyama A."/>
            <person name="Kimura A."/>
            <person name="Ichikawa N."/>
            <person name="Tamura T."/>
        </authorList>
    </citation>
    <scope>NUCLEOTIDE SEQUENCE [LARGE SCALE GENOMIC DNA]</scope>
    <source>
        <strain evidence="2 3">NBRC 13850</strain>
    </source>
</reference>